<comment type="caution">
    <text evidence="1">The sequence shown here is derived from an EMBL/GenBank/DDBJ whole genome shotgun (WGS) entry which is preliminary data.</text>
</comment>
<gene>
    <name evidence="1" type="ORF">CON36_34785</name>
</gene>
<protein>
    <submittedName>
        <fullName evidence="1">Uncharacterized protein</fullName>
    </submittedName>
</protein>
<dbReference type="EMBL" id="NVMX01000228">
    <property type="protein sequence ID" value="PDZ94256.1"/>
    <property type="molecule type" value="Genomic_DNA"/>
</dbReference>
<evidence type="ECO:0000313" key="1">
    <source>
        <dbReference type="EMBL" id="PDZ94256.1"/>
    </source>
</evidence>
<dbReference type="Proteomes" id="UP000219922">
    <property type="component" value="Unassembled WGS sequence"/>
</dbReference>
<accession>A0A9X6SSE1</accession>
<dbReference type="RefSeq" id="WP_098007165.1">
    <property type="nucleotide sequence ID" value="NZ_NVMX01000228.1"/>
</dbReference>
<name>A0A9X6SSE1_BACCE</name>
<sequence>MLRIQIGQPRVGKTKVVKKMINESQKRKLIFDFNNDFNDIKGVIADLESYHPLMEDLTLEEVKILNAGYLQSSRCLYRKAEDIFRETKEEKLPNIIQESTERLSVSLDDKWGEPEYARQLVERIPKKIILKQKPLTHIIELLEENEVVIVKSKSIHSDHLRAMMYMLLYKVSQRKDLDVNIIADEVSTLFFKGNIKLLFEVIDSKSLDIVISCNRPSNIPKTMKPIVDEWALFKNTDKSEVRYLSQHFDVGKEVDFANIPVGKYEIHK</sequence>
<organism evidence="1 2">
    <name type="scientific">Bacillus cereus</name>
    <dbReference type="NCBI Taxonomy" id="1396"/>
    <lineage>
        <taxon>Bacteria</taxon>
        <taxon>Bacillati</taxon>
        <taxon>Bacillota</taxon>
        <taxon>Bacilli</taxon>
        <taxon>Bacillales</taxon>
        <taxon>Bacillaceae</taxon>
        <taxon>Bacillus</taxon>
        <taxon>Bacillus cereus group</taxon>
    </lineage>
</organism>
<evidence type="ECO:0000313" key="2">
    <source>
        <dbReference type="Proteomes" id="UP000219922"/>
    </source>
</evidence>
<dbReference type="AlphaFoldDB" id="A0A9X6SSE1"/>
<reference evidence="1 2" key="1">
    <citation type="submission" date="2017-09" db="EMBL/GenBank/DDBJ databases">
        <title>Large-scale bioinformatics analysis of Bacillus genomes uncovers conserved roles of natural products in bacterial physiology.</title>
        <authorList>
            <consortium name="Agbiome Team Llc"/>
            <person name="Bleich R.M."/>
            <person name="Grubbs K.J."/>
            <person name="Santa Maria K.C."/>
            <person name="Allen S.E."/>
            <person name="Farag S."/>
            <person name="Shank E.A."/>
            <person name="Bowers A."/>
        </authorList>
    </citation>
    <scope>NUCLEOTIDE SEQUENCE [LARGE SCALE GENOMIC DNA]</scope>
    <source>
        <strain evidence="1 2">AFS092789</strain>
    </source>
</reference>
<proteinExistence type="predicted"/>